<evidence type="ECO:0000256" key="2">
    <source>
        <dbReference type="ARBA" id="ARBA00004123"/>
    </source>
</evidence>
<feature type="compositionally biased region" description="Pro residues" evidence="12">
    <location>
        <begin position="768"/>
        <end position="778"/>
    </location>
</feature>
<feature type="domain" description="C2H2-type" evidence="13">
    <location>
        <begin position="619"/>
        <end position="646"/>
    </location>
</feature>
<evidence type="ECO:0000313" key="14">
    <source>
        <dbReference type="EMBL" id="KAF0296313.1"/>
    </source>
</evidence>
<dbReference type="AlphaFoldDB" id="A0A6A4VRK2"/>
<dbReference type="FunFam" id="3.30.160.60:FF:000045">
    <property type="entry name" value="ZFP69 zinc finger protein B"/>
    <property type="match status" value="1"/>
</dbReference>
<keyword evidence="8" id="KW-0238">DNA-binding</keyword>
<feature type="domain" description="C2H2-type" evidence="13">
    <location>
        <begin position="592"/>
        <end position="619"/>
    </location>
</feature>
<evidence type="ECO:0000256" key="9">
    <source>
        <dbReference type="ARBA" id="ARBA00023163"/>
    </source>
</evidence>
<feature type="domain" description="C2H2-type" evidence="13">
    <location>
        <begin position="411"/>
        <end position="438"/>
    </location>
</feature>
<keyword evidence="4" id="KW-0677">Repeat</keyword>
<dbReference type="GO" id="GO:0003677">
    <property type="term" value="F:DNA binding"/>
    <property type="evidence" value="ECO:0007669"/>
    <property type="project" value="UniProtKB-KW"/>
</dbReference>
<feature type="region of interest" description="Disordered" evidence="12">
    <location>
        <begin position="287"/>
        <end position="374"/>
    </location>
</feature>
<protein>
    <submittedName>
        <fullName evidence="14">Zinc finger protein 607</fullName>
    </submittedName>
</protein>
<evidence type="ECO:0000256" key="10">
    <source>
        <dbReference type="ARBA" id="ARBA00023242"/>
    </source>
</evidence>
<dbReference type="PROSITE" id="PS00028">
    <property type="entry name" value="ZINC_FINGER_C2H2_1"/>
    <property type="match status" value="10"/>
</dbReference>
<feature type="domain" description="C2H2-type" evidence="13">
    <location>
        <begin position="647"/>
        <end position="675"/>
    </location>
</feature>
<evidence type="ECO:0000256" key="8">
    <source>
        <dbReference type="ARBA" id="ARBA00023125"/>
    </source>
</evidence>
<evidence type="ECO:0000313" key="15">
    <source>
        <dbReference type="Proteomes" id="UP000440578"/>
    </source>
</evidence>
<dbReference type="FunFam" id="3.30.160.60:FF:000446">
    <property type="entry name" value="Zinc finger protein"/>
    <property type="match status" value="2"/>
</dbReference>
<organism evidence="14 15">
    <name type="scientific">Amphibalanus amphitrite</name>
    <name type="common">Striped barnacle</name>
    <name type="synonym">Balanus amphitrite</name>
    <dbReference type="NCBI Taxonomy" id="1232801"/>
    <lineage>
        <taxon>Eukaryota</taxon>
        <taxon>Metazoa</taxon>
        <taxon>Ecdysozoa</taxon>
        <taxon>Arthropoda</taxon>
        <taxon>Crustacea</taxon>
        <taxon>Multicrustacea</taxon>
        <taxon>Cirripedia</taxon>
        <taxon>Thoracica</taxon>
        <taxon>Thoracicalcarea</taxon>
        <taxon>Balanomorpha</taxon>
        <taxon>Balanoidea</taxon>
        <taxon>Balanidae</taxon>
        <taxon>Amphibalaninae</taxon>
        <taxon>Amphibalanus</taxon>
    </lineage>
</organism>
<dbReference type="GO" id="GO:0005634">
    <property type="term" value="C:nucleus"/>
    <property type="evidence" value="ECO:0007669"/>
    <property type="project" value="UniProtKB-SubCell"/>
</dbReference>
<dbReference type="Proteomes" id="UP000440578">
    <property type="component" value="Unassembled WGS sequence"/>
</dbReference>
<comment type="caution">
    <text evidence="14">The sequence shown here is derived from an EMBL/GenBank/DDBJ whole genome shotgun (WGS) entry which is preliminary data.</text>
</comment>
<dbReference type="OrthoDB" id="40579at2759"/>
<evidence type="ECO:0000256" key="7">
    <source>
        <dbReference type="ARBA" id="ARBA00023015"/>
    </source>
</evidence>
<dbReference type="PANTHER" id="PTHR24409:SF295">
    <property type="entry name" value="AZ2-RELATED"/>
    <property type="match status" value="1"/>
</dbReference>
<evidence type="ECO:0000259" key="13">
    <source>
        <dbReference type="PROSITE" id="PS50157"/>
    </source>
</evidence>
<name>A0A6A4VRK2_AMPAM</name>
<feature type="domain" description="C2H2-type" evidence="13">
    <location>
        <begin position="184"/>
        <end position="209"/>
    </location>
</feature>
<keyword evidence="9" id="KW-0804">Transcription</keyword>
<feature type="region of interest" description="Disordered" evidence="12">
    <location>
        <begin position="762"/>
        <end position="793"/>
    </location>
</feature>
<dbReference type="Pfam" id="PF13912">
    <property type="entry name" value="zf-C2H2_6"/>
    <property type="match status" value="2"/>
</dbReference>
<keyword evidence="10" id="KW-0539">Nucleus</keyword>
<dbReference type="EMBL" id="VIIS01001573">
    <property type="protein sequence ID" value="KAF0296313.1"/>
    <property type="molecule type" value="Genomic_DNA"/>
</dbReference>
<evidence type="ECO:0000256" key="1">
    <source>
        <dbReference type="ARBA" id="ARBA00003767"/>
    </source>
</evidence>
<evidence type="ECO:0000256" key="12">
    <source>
        <dbReference type="SAM" id="MobiDB-lite"/>
    </source>
</evidence>
<dbReference type="Pfam" id="PF00096">
    <property type="entry name" value="zf-C2H2"/>
    <property type="match status" value="4"/>
</dbReference>
<dbReference type="PROSITE" id="PS50157">
    <property type="entry name" value="ZINC_FINGER_C2H2_2"/>
    <property type="match status" value="11"/>
</dbReference>
<feature type="domain" description="C2H2-type" evidence="13">
    <location>
        <begin position="732"/>
        <end position="755"/>
    </location>
</feature>
<feature type="compositionally biased region" description="Low complexity" evidence="12">
    <location>
        <begin position="469"/>
        <end position="488"/>
    </location>
</feature>
<dbReference type="SMART" id="SM00355">
    <property type="entry name" value="ZnF_C2H2"/>
    <property type="match status" value="14"/>
</dbReference>
<dbReference type="Gene3D" id="3.30.160.60">
    <property type="entry name" value="Classic Zinc Finger"/>
    <property type="match status" value="10"/>
</dbReference>
<reference evidence="14 15" key="1">
    <citation type="submission" date="2019-07" db="EMBL/GenBank/DDBJ databases">
        <title>Draft genome assembly of a fouling barnacle, Amphibalanus amphitrite (Darwin, 1854): The first reference genome for Thecostraca.</title>
        <authorList>
            <person name="Kim W."/>
        </authorList>
    </citation>
    <scope>NUCLEOTIDE SEQUENCE [LARGE SCALE GENOMIC DNA]</scope>
    <source>
        <strain evidence="14">SNU_AA5</strain>
        <tissue evidence="14">Soma without cirri and trophi</tissue>
    </source>
</reference>
<feature type="domain" description="C2H2-type" evidence="13">
    <location>
        <begin position="564"/>
        <end position="591"/>
    </location>
</feature>
<feature type="domain" description="C2H2-type" evidence="13">
    <location>
        <begin position="382"/>
        <end position="410"/>
    </location>
</feature>
<feature type="compositionally biased region" description="Basic and acidic residues" evidence="12">
    <location>
        <begin position="310"/>
        <end position="342"/>
    </location>
</feature>
<feature type="region of interest" description="Disordered" evidence="12">
    <location>
        <begin position="469"/>
        <end position="507"/>
    </location>
</feature>
<keyword evidence="6" id="KW-0862">Zinc</keyword>
<keyword evidence="5 11" id="KW-0863">Zinc-finger</keyword>
<feature type="domain" description="C2H2-type" evidence="13">
    <location>
        <begin position="676"/>
        <end position="703"/>
    </location>
</feature>
<dbReference type="Pfam" id="PF13894">
    <property type="entry name" value="zf-C2H2_4"/>
    <property type="match status" value="1"/>
</dbReference>
<dbReference type="FunFam" id="3.30.160.60:FF:000363">
    <property type="entry name" value="Zinc finger protein 239"/>
    <property type="match status" value="1"/>
</dbReference>
<evidence type="ECO:0000256" key="4">
    <source>
        <dbReference type="ARBA" id="ARBA00022737"/>
    </source>
</evidence>
<accession>A0A6A4VRK2</accession>
<evidence type="ECO:0000256" key="3">
    <source>
        <dbReference type="ARBA" id="ARBA00022723"/>
    </source>
</evidence>
<dbReference type="FunFam" id="3.30.160.60:FF:000100">
    <property type="entry name" value="Zinc finger 45-like"/>
    <property type="match status" value="1"/>
</dbReference>
<comment type="function">
    <text evidence="1">May be involved in transcriptional regulation.</text>
</comment>
<dbReference type="GO" id="GO:0008270">
    <property type="term" value="F:zinc ion binding"/>
    <property type="evidence" value="ECO:0007669"/>
    <property type="project" value="UniProtKB-KW"/>
</dbReference>
<feature type="domain" description="C2H2-type" evidence="13">
    <location>
        <begin position="245"/>
        <end position="272"/>
    </location>
</feature>
<dbReference type="InterPro" id="IPR013087">
    <property type="entry name" value="Znf_C2H2_type"/>
</dbReference>
<feature type="compositionally biased region" description="Polar residues" evidence="12">
    <location>
        <begin position="784"/>
        <end position="793"/>
    </location>
</feature>
<sequence>MAASGFPASVVQWGVPTPQEDGEPSQASYVEPAGYSASNVLCVPMTGEASSPPQSENLCLLTPTGTNTSPAVQCIICGQYTSDPALKSSQLAPFSQRPSVELDGVSLEVSSVCHSCASLFQRVDYHYMLASRIRQGLNKCADAKHSFQVPGDFIQLQCSLCPAQVSDRRALAAHLSSHLQGDRLPCAACGRSFSGWQTLRRHALAAHQGALLSRCRRCPAAFSSSAKLVAHKLAQHGVAESLRRHRCPVCRRRFARAHRYAAHLRTHGAPAAAELRRTLAALAAGRTAERAVEPAPVAGDGRTQDGGTLEGRRPAEHRVESEEEWQRSDEDGLISGEDRSPDEPPVSDGDAGAPGDGCSDSDVRDSAAPSQMSATAGDAVGFSCDQCDKVFKRKQSLERHVSAMHKPSENLRCDECGKSFSIRFYWQKHMNRHRAKREQCVKCDRQFVNGRALKRHKCVAQELAAELEASEPALQTRTEPAPQSQSEPAPQPQLPQQPQLESATATGAGGPCPVCQCRLGTGEGSQGGLDPADGGRPAAPCTCGPSQPVAAAEAAVPSTPGTQYTCETCGESFATLARLSVHNRSHHEPRAHICRTCGAVFAAASKLRKHSSQHRERSYQCSVCGKCFRWKNNLDIHARIHADERPYQCDICGHATRCSANLRLHKQRVHSALRPHVCPLCQKGFKERYSMTIHMRSHTGDRPYVCEFCGDGFVTKGKLNSHMSKHSERRPHECPLCLKAFKTAAILGKHCRKVHGMTVEEAAARAGRPPPPPPPPEAAPLNHQLGTHQYLTG</sequence>
<dbReference type="InterPro" id="IPR036236">
    <property type="entry name" value="Znf_C2H2_sf"/>
</dbReference>
<gene>
    <name evidence="14" type="primary">ZNF607</name>
    <name evidence="14" type="ORF">FJT64_006243</name>
</gene>
<keyword evidence="3" id="KW-0479">Metal-binding</keyword>
<evidence type="ECO:0000256" key="5">
    <source>
        <dbReference type="ARBA" id="ARBA00022771"/>
    </source>
</evidence>
<feature type="region of interest" description="Disordered" evidence="12">
    <location>
        <begin position="1"/>
        <end position="28"/>
    </location>
</feature>
<comment type="subcellular location">
    <subcellularLocation>
        <location evidence="2">Nucleus</location>
    </subcellularLocation>
</comment>
<dbReference type="SUPFAM" id="SSF57667">
    <property type="entry name" value="beta-beta-alpha zinc fingers"/>
    <property type="match status" value="7"/>
</dbReference>
<keyword evidence="7" id="KW-0805">Transcription regulation</keyword>
<dbReference type="PANTHER" id="PTHR24409">
    <property type="entry name" value="ZINC FINGER PROTEIN 142"/>
    <property type="match status" value="1"/>
</dbReference>
<keyword evidence="15" id="KW-1185">Reference proteome</keyword>
<feature type="domain" description="C2H2-type" evidence="13">
    <location>
        <begin position="704"/>
        <end position="731"/>
    </location>
</feature>
<evidence type="ECO:0000256" key="6">
    <source>
        <dbReference type="ARBA" id="ARBA00022833"/>
    </source>
</evidence>
<proteinExistence type="predicted"/>
<evidence type="ECO:0000256" key="11">
    <source>
        <dbReference type="PROSITE-ProRule" id="PRU00042"/>
    </source>
</evidence>